<feature type="transmembrane region" description="Helical" evidence="1">
    <location>
        <begin position="7"/>
        <end position="25"/>
    </location>
</feature>
<protein>
    <recommendedName>
        <fullName evidence="2">DUF8128 domain-containing protein</fullName>
    </recommendedName>
</protein>
<proteinExistence type="predicted"/>
<dbReference type="Proteomes" id="UP000178869">
    <property type="component" value="Unassembled WGS sequence"/>
</dbReference>
<sequence length="432" mass="50020">MNLLHNLLYFFFPIDTFKAVFSLLYPFYKDWWWIITPPVLFFVAHDLWLFYMRWKRFLATEHVLLEIKIPKIVERTPKAMEQVFSGLHALWDEPRMLEKYLQGKYQVWASVELVSIDGVTHFYIQLPRALKNLVQSHVWAQYPEAEISEAEDYAKKVPQDIPNKNWDIWGTELVLAKDDVYPIRTYPAFEETVEERRIDPLASLLEVFGSLGPGEQFWLQWIIEPVVSGWHEKGKQVVDDLISRKKVKKQSGLGRLFSESSSAISLVVAPPPSAAIKKEKPKDEPPSLMMHLSPGEKEVIAAIELNISKIGFRTGARAIYVGRREVFNKANAAGFFGAIRQFNTQNLNSIKPNIGTMPKTLYVMGKQRNFFRKRRLLRLYRLRFFTHKKFIFNVEELATVYHFPGAMVAMAPMVSRIEAKKGEPPTTLPITS</sequence>
<keyword evidence="1" id="KW-0812">Transmembrane</keyword>
<dbReference type="AlphaFoldDB" id="A0A1G2PFH6"/>
<dbReference type="InterPro" id="IPR058441">
    <property type="entry name" value="DUF8128"/>
</dbReference>
<gene>
    <name evidence="3" type="ORF">A2828_03695</name>
</gene>
<evidence type="ECO:0000256" key="1">
    <source>
        <dbReference type="SAM" id="Phobius"/>
    </source>
</evidence>
<evidence type="ECO:0000259" key="2">
    <source>
        <dbReference type="Pfam" id="PF26449"/>
    </source>
</evidence>
<feature type="domain" description="DUF8128" evidence="2">
    <location>
        <begin position="62"/>
        <end position="406"/>
    </location>
</feature>
<accession>A0A1G2PFH6</accession>
<keyword evidence="1" id="KW-1133">Transmembrane helix</keyword>
<name>A0A1G2PFH6_9BACT</name>
<feature type="transmembrane region" description="Helical" evidence="1">
    <location>
        <begin position="31"/>
        <end position="51"/>
    </location>
</feature>
<evidence type="ECO:0000313" key="3">
    <source>
        <dbReference type="EMBL" id="OHA47047.1"/>
    </source>
</evidence>
<dbReference type="Pfam" id="PF26449">
    <property type="entry name" value="DUF8128"/>
    <property type="match status" value="1"/>
</dbReference>
<comment type="caution">
    <text evidence="3">The sequence shown here is derived from an EMBL/GenBank/DDBJ whole genome shotgun (WGS) entry which is preliminary data.</text>
</comment>
<keyword evidence="1" id="KW-0472">Membrane</keyword>
<reference evidence="3 4" key="1">
    <citation type="journal article" date="2016" name="Nat. Commun.">
        <title>Thousands of microbial genomes shed light on interconnected biogeochemical processes in an aquifer system.</title>
        <authorList>
            <person name="Anantharaman K."/>
            <person name="Brown C.T."/>
            <person name="Hug L.A."/>
            <person name="Sharon I."/>
            <person name="Castelle C.J."/>
            <person name="Probst A.J."/>
            <person name="Thomas B.C."/>
            <person name="Singh A."/>
            <person name="Wilkins M.J."/>
            <person name="Karaoz U."/>
            <person name="Brodie E.L."/>
            <person name="Williams K.H."/>
            <person name="Hubbard S.S."/>
            <person name="Banfield J.F."/>
        </authorList>
    </citation>
    <scope>NUCLEOTIDE SEQUENCE [LARGE SCALE GENOMIC DNA]</scope>
</reference>
<organism evidence="3 4">
    <name type="scientific">Candidatus Terrybacteria bacterium RIFCSPHIGHO2_01_FULL_43_35</name>
    <dbReference type="NCBI Taxonomy" id="1802361"/>
    <lineage>
        <taxon>Bacteria</taxon>
        <taxon>Candidatus Terryibacteriota</taxon>
    </lineage>
</organism>
<dbReference type="EMBL" id="MHSR01000008">
    <property type="protein sequence ID" value="OHA47047.1"/>
    <property type="molecule type" value="Genomic_DNA"/>
</dbReference>
<evidence type="ECO:0000313" key="4">
    <source>
        <dbReference type="Proteomes" id="UP000178869"/>
    </source>
</evidence>